<evidence type="ECO:0000313" key="12">
    <source>
        <dbReference type="Proteomes" id="UP000694910"/>
    </source>
</evidence>
<dbReference type="PRINTS" id="PR00657">
    <property type="entry name" value="CCCHEMOKINER"/>
</dbReference>
<dbReference type="PRINTS" id="PR00237">
    <property type="entry name" value="GPCRRHODOPSN"/>
</dbReference>
<evidence type="ECO:0000256" key="8">
    <source>
        <dbReference type="ARBA" id="ARBA00023224"/>
    </source>
</evidence>
<dbReference type="InterPro" id="IPR000355">
    <property type="entry name" value="Chemokine_rcpt"/>
</dbReference>
<keyword evidence="8 9" id="KW-0807">Transducer</keyword>
<dbReference type="InterPro" id="IPR002238">
    <property type="entry name" value="Chemokine_CCR3"/>
</dbReference>
<dbReference type="PROSITE" id="PS50262">
    <property type="entry name" value="G_PROTEIN_RECEP_F1_2"/>
    <property type="match status" value="1"/>
</dbReference>
<reference evidence="13" key="1">
    <citation type="submission" date="2025-08" db="UniProtKB">
        <authorList>
            <consortium name="RefSeq"/>
        </authorList>
    </citation>
    <scope>IDENTIFICATION</scope>
</reference>
<evidence type="ECO:0000256" key="4">
    <source>
        <dbReference type="ARBA" id="ARBA00022989"/>
    </source>
</evidence>
<evidence type="ECO:0000256" key="9">
    <source>
        <dbReference type="RuleBase" id="RU000688"/>
    </source>
</evidence>
<evidence type="ECO:0000256" key="10">
    <source>
        <dbReference type="SAM" id="Phobius"/>
    </source>
</evidence>
<protein>
    <submittedName>
        <fullName evidence="13">C-C chemokine receptor type 3 isoform X2</fullName>
    </submittedName>
</protein>
<evidence type="ECO:0000259" key="11">
    <source>
        <dbReference type="PROSITE" id="PS50262"/>
    </source>
</evidence>
<dbReference type="SUPFAM" id="SSF81321">
    <property type="entry name" value="Family A G protein-coupled receptor-like"/>
    <property type="match status" value="1"/>
</dbReference>
<evidence type="ECO:0000313" key="13">
    <source>
        <dbReference type="RefSeq" id="XP_004419665.2"/>
    </source>
</evidence>
<keyword evidence="7 9" id="KW-0675">Receptor</keyword>
<feature type="transmembrane region" description="Helical" evidence="10">
    <location>
        <begin position="145"/>
        <end position="168"/>
    </location>
</feature>
<dbReference type="InterPro" id="IPR000276">
    <property type="entry name" value="GPCR_Rhodpsn"/>
</dbReference>
<keyword evidence="2" id="KW-1003">Cell membrane</keyword>
<evidence type="ECO:0000256" key="1">
    <source>
        <dbReference type="ARBA" id="ARBA00004651"/>
    </source>
</evidence>
<dbReference type="Pfam" id="PF00001">
    <property type="entry name" value="7tm_1"/>
    <property type="match status" value="1"/>
</dbReference>
<dbReference type="Proteomes" id="UP000694910">
    <property type="component" value="Unplaced"/>
</dbReference>
<dbReference type="RefSeq" id="XP_004419665.2">
    <property type="nucleotide sequence ID" value="XM_004419608.2"/>
</dbReference>
<evidence type="ECO:0000256" key="2">
    <source>
        <dbReference type="ARBA" id="ARBA00022475"/>
    </source>
</evidence>
<dbReference type="PANTHER" id="PTHR10489">
    <property type="entry name" value="CELL ADHESION MOLECULE"/>
    <property type="match status" value="1"/>
</dbReference>
<organism evidence="12 13">
    <name type="scientific">Ceratotherium simum simum</name>
    <name type="common">Southern white rhinoceros</name>
    <dbReference type="NCBI Taxonomy" id="73337"/>
    <lineage>
        <taxon>Eukaryota</taxon>
        <taxon>Metazoa</taxon>
        <taxon>Chordata</taxon>
        <taxon>Craniata</taxon>
        <taxon>Vertebrata</taxon>
        <taxon>Euteleostomi</taxon>
        <taxon>Mammalia</taxon>
        <taxon>Eutheria</taxon>
        <taxon>Laurasiatheria</taxon>
        <taxon>Perissodactyla</taxon>
        <taxon>Rhinocerotidae</taxon>
        <taxon>Ceratotherium</taxon>
    </lineage>
</organism>
<name>A0ABM0H503_CERSS</name>
<keyword evidence="12" id="KW-1185">Reference proteome</keyword>
<feature type="transmembrane region" description="Helical" evidence="10">
    <location>
        <begin position="273"/>
        <end position="295"/>
    </location>
</feature>
<evidence type="ECO:0000256" key="6">
    <source>
        <dbReference type="ARBA" id="ARBA00023136"/>
    </source>
</evidence>
<feature type="transmembrane region" description="Helical" evidence="10">
    <location>
        <begin position="239"/>
        <end position="261"/>
    </location>
</feature>
<gene>
    <name evidence="13" type="primary">LOC101403008</name>
</gene>
<accession>A0ABM0H503</accession>
<proteinExistence type="inferred from homology"/>
<evidence type="ECO:0000256" key="5">
    <source>
        <dbReference type="ARBA" id="ARBA00023040"/>
    </source>
</evidence>
<dbReference type="InterPro" id="IPR017452">
    <property type="entry name" value="GPCR_Rhodpsn_7TM"/>
</dbReference>
<dbReference type="PANTHER" id="PTHR10489:SF649">
    <property type="entry name" value="C-C CHEMOKINE RECEPTOR TYPE 3"/>
    <property type="match status" value="1"/>
</dbReference>
<keyword evidence="4 10" id="KW-1133">Transmembrane helix</keyword>
<comment type="subcellular location">
    <subcellularLocation>
        <location evidence="1">Cell membrane</location>
        <topology evidence="1">Multi-pass membrane protein</topology>
    </subcellularLocation>
</comment>
<dbReference type="PRINTS" id="PR01108">
    <property type="entry name" value="CHEMOKINER3"/>
</dbReference>
<feature type="transmembrane region" description="Helical" evidence="10">
    <location>
        <begin position="74"/>
        <end position="93"/>
    </location>
</feature>
<evidence type="ECO:0000256" key="7">
    <source>
        <dbReference type="ARBA" id="ARBA00023170"/>
    </source>
</evidence>
<dbReference type="InterPro" id="IPR050119">
    <property type="entry name" value="CCR1-9-like"/>
</dbReference>
<comment type="similarity">
    <text evidence="9">Belongs to the G-protein coupled receptor 1 family.</text>
</comment>
<keyword evidence="5 9" id="KW-0297">G-protein coupled receptor</keyword>
<feature type="transmembrane region" description="Helical" evidence="10">
    <location>
        <begin position="180"/>
        <end position="200"/>
    </location>
</feature>
<feature type="domain" description="G-protein coupled receptors family 1 profile" evidence="11">
    <location>
        <begin position="85"/>
        <end position="335"/>
    </location>
</feature>
<dbReference type="PROSITE" id="PS00237">
    <property type="entry name" value="G_PROTEIN_RECEP_F1_1"/>
    <property type="match status" value="1"/>
</dbReference>
<dbReference type="Gene3D" id="1.20.1070.10">
    <property type="entry name" value="Rhodopsin 7-helix transmembrane proteins"/>
    <property type="match status" value="1"/>
</dbReference>
<evidence type="ECO:0000256" key="3">
    <source>
        <dbReference type="ARBA" id="ARBA00022692"/>
    </source>
</evidence>
<dbReference type="CDD" id="cd15185">
    <property type="entry name" value="7tmA_CCR3"/>
    <property type="match status" value="1"/>
</dbReference>
<feature type="transmembrane region" description="Helical" evidence="10">
    <location>
        <begin position="105"/>
        <end position="125"/>
    </location>
</feature>
<dbReference type="GeneID" id="101403008"/>
<sequence>MIGIFSQLLWIMPIGVRMLIRSYKLVISQKMSTSLDGTESVDEAFGTTPYDYDWSVPCEKINIKELAAQFLPPLYALVFVIGLLGNLVVVVILTKYKRLRIMTNIYLLNLAISDLLFLFTLPFWIHYVRWNEWVFGHCMCKFLVWLYYTGLYSEIFFIILLTIDRYLAIVHAVFALRARTVTFGLITSVLTWVLAGLAALPEFIFHGALEDFGQYICLPSYPENEEDTWKRFHVLRMNILGLALPLLVMAVCYSGIIKTLLRCPSKKKYKAIRLIFVIMVVFFIFWAPYNLVILISTFQTVFFETSCERSKQLDMALLVTEVMAYTHCCVNPVIYAFVGERFQKHLRHFFHMHVAIYLGKYIPFLSSEKLERTSSVSPSTGEQELSAVF</sequence>
<keyword evidence="3 9" id="KW-0812">Transmembrane</keyword>
<keyword evidence="6 10" id="KW-0472">Membrane</keyword>
<feature type="transmembrane region" description="Helical" evidence="10">
    <location>
        <begin position="315"/>
        <end position="338"/>
    </location>
</feature>